<keyword evidence="2" id="KW-1185">Reference proteome</keyword>
<gene>
    <name evidence="3" type="primary">LOC106806481</name>
</gene>
<name>A0ABM1DVF2_PRICU</name>
<dbReference type="Gene3D" id="3.40.50.2060">
    <property type="match status" value="1"/>
</dbReference>
<dbReference type="Gene3D" id="3.40.50.1910">
    <property type="match status" value="2"/>
</dbReference>
<dbReference type="RefSeq" id="XP_014663923.1">
    <property type="nucleotide sequence ID" value="XM_014808437.1"/>
</dbReference>
<comment type="similarity">
    <text evidence="1">Belongs to the STXBP/unc-18/SEC1 family.</text>
</comment>
<reference evidence="3" key="1">
    <citation type="submission" date="2025-08" db="UniProtKB">
        <authorList>
            <consortium name="RefSeq"/>
        </authorList>
    </citation>
    <scope>IDENTIFICATION</scope>
</reference>
<evidence type="ECO:0000256" key="1">
    <source>
        <dbReference type="ARBA" id="ARBA00009884"/>
    </source>
</evidence>
<evidence type="ECO:0000313" key="3">
    <source>
        <dbReference type="RefSeq" id="XP_014663923.1"/>
    </source>
</evidence>
<dbReference type="InterPro" id="IPR036045">
    <property type="entry name" value="Sec1-like_sf"/>
</dbReference>
<accession>A0ABM1DVF2</accession>
<dbReference type="InterPro" id="IPR043155">
    <property type="entry name" value="VPS33_dom3b"/>
</dbReference>
<dbReference type="Proteomes" id="UP000695022">
    <property type="component" value="Unplaced"/>
</dbReference>
<dbReference type="Gene3D" id="1.25.40.850">
    <property type="match status" value="1"/>
</dbReference>
<organism evidence="2 3">
    <name type="scientific">Priapulus caudatus</name>
    <name type="common">Priapulid worm</name>
    <dbReference type="NCBI Taxonomy" id="37621"/>
    <lineage>
        <taxon>Eukaryota</taxon>
        <taxon>Metazoa</taxon>
        <taxon>Ecdysozoa</taxon>
        <taxon>Scalidophora</taxon>
        <taxon>Priapulida</taxon>
        <taxon>Priapulimorpha</taxon>
        <taxon>Priapulimorphida</taxon>
        <taxon>Priapulidae</taxon>
        <taxon>Priapulus</taxon>
    </lineage>
</organism>
<dbReference type="InterPro" id="IPR001619">
    <property type="entry name" value="Sec1-like"/>
</dbReference>
<evidence type="ECO:0000313" key="2">
    <source>
        <dbReference type="Proteomes" id="UP000695022"/>
    </source>
</evidence>
<dbReference type="GeneID" id="106806481"/>
<dbReference type="PANTHER" id="PTHR11679">
    <property type="entry name" value="VESICLE PROTEIN SORTING-ASSOCIATED"/>
    <property type="match status" value="1"/>
</dbReference>
<dbReference type="InterPro" id="IPR027482">
    <property type="entry name" value="Sec1-like_dom2"/>
</dbReference>
<sequence length="579" mass="65067">MSAPIENCIPLPDLQIFRQLSRDQLVLCLESIPGRKDLVLEPGLMRLLDRIAGASLLKQHGVDKIFKFEGKPIRHGNDQRLYLVRPDIETVKQIAEHIAADKTAGKERVYRIILVPRKTFLCENLLEQEGVHGYVTLDQYCPNFLPLDSDLLSLEMPGFFRSFFLDGDQTYVHTVADALINLQSVFGTIPNVYAIGNCSKMVYDMMETLREDRGAPAALKNEIGHLVLIDRDVDYITPLCSQLTYEGLLDEIFGINSGYCDFGPEVMGKDQTIRLLLTCQDEVFDDIRNRHFSGVFNFLSTKAKELASDYEKRKNLATVGEMKDFVANKLKALKAQHKSLALHIGASEHIINVKAKTDFEEHLRTEHSLLDTSQIKENIAYIEEAINRQYPLMQSLRLLCLMSQVLNGLPKNDYEGLTTQFLQSHGFEHMLTFLNLKKLGLLTEQEPSKTVDSMIKTGKMTAAGAKVATTVASAIPRTTSNYSQVCRKLNLIPKIEEVDLKNATDMSYVFSGAFTPITCRLVEKILAKEGFDGLDDVMKLLPGPKFCNIKAKSVKDYRFIIATTAIITGTRLLEGVMES</sequence>
<dbReference type="SUPFAM" id="SSF56815">
    <property type="entry name" value="Sec1/munc18-like (SM) proteins"/>
    <property type="match status" value="1"/>
</dbReference>
<protein>
    <submittedName>
        <fullName evidence="3">Vacuolar protein sorting-associated protein 33B-like isoform X1</fullName>
    </submittedName>
</protein>
<dbReference type="Pfam" id="PF00995">
    <property type="entry name" value="Sec1"/>
    <property type="match status" value="1"/>
</dbReference>
<proteinExistence type="inferred from homology"/>
<dbReference type="InterPro" id="IPR043154">
    <property type="entry name" value="Sec-1-like_dom1"/>
</dbReference>